<dbReference type="InterPro" id="IPR020568">
    <property type="entry name" value="Ribosomal_Su5_D2-typ_SF"/>
</dbReference>
<evidence type="ECO:0000259" key="11">
    <source>
        <dbReference type="PROSITE" id="PS51722"/>
    </source>
</evidence>
<feature type="region of interest" description="Disordered" evidence="10">
    <location>
        <begin position="442"/>
        <end position="470"/>
    </location>
</feature>
<evidence type="ECO:0000256" key="3">
    <source>
        <dbReference type="ARBA" id="ARBA00022517"/>
    </source>
</evidence>
<dbReference type="SUPFAM" id="SSF50447">
    <property type="entry name" value="Translation proteins"/>
    <property type="match status" value="1"/>
</dbReference>
<dbReference type="SUPFAM" id="SSF54211">
    <property type="entry name" value="Ribosomal protein S5 domain 2-like"/>
    <property type="match status" value="1"/>
</dbReference>
<dbReference type="FunFam" id="3.40.50.300:FF:000746">
    <property type="entry name" value="Ribosome assembly protein 1"/>
    <property type="match status" value="1"/>
</dbReference>
<dbReference type="Gene3D" id="3.40.50.300">
    <property type="entry name" value="P-loop containing nucleotide triphosphate hydrolases"/>
    <property type="match status" value="1"/>
</dbReference>
<comment type="subcellular location">
    <subcellularLocation>
        <location evidence="1">Cytoplasm</location>
    </subcellularLocation>
</comment>
<dbReference type="EMBL" id="HBFP01000747">
    <property type="protein sequence ID" value="CAD8816166.1"/>
    <property type="molecule type" value="Transcribed_RNA"/>
</dbReference>
<dbReference type="CDD" id="cd16261">
    <property type="entry name" value="EF2_snRNP_III"/>
    <property type="match status" value="1"/>
</dbReference>
<name>A0A7S1EPH5_9RHOD</name>
<dbReference type="InterPro" id="IPR009000">
    <property type="entry name" value="Transl_B-barrel_sf"/>
</dbReference>
<keyword evidence="5" id="KW-0378">Hydrolase</keyword>
<dbReference type="Pfam" id="PF00009">
    <property type="entry name" value="GTP_EFTU"/>
    <property type="match status" value="1"/>
</dbReference>
<keyword evidence="2" id="KW-0963">Cytoplasm</keyword>
<gene>
    <name evidence="12" type="ORF">TOLI1172_LOCUS554</name>
</gene>
<dbReference type="PANTHER" id="PTHR42908:SF3">
    <property type="entry name" value="ELONGATION FACTOR-LIKE GTPASE 1"/>
    <property type="match status" value="1"/>
</dbReference>
<evidence type="ECO:0000256" key="5">
    <source>
        <dbReference type="ARBA" id="ARBA00022801"/>
    </source>
</evidence>
<evidence type="ECO:0000256" key="9">
    <source>
        <dbReference type="ARBA" id="ARBA00081809"/>
    </source>
</evidence>
<dbReference type="PRINTS" id="PR00315">
    <property type="entry name" value="ELONGATNFCT"/>
</dbReference>
<organism evidence="12">
    <name type="scientific">Timspurckia oligopyrenoides</name>
    <dbReference type="NCBI Taxonomy" id="708627"/>
    <lineage>
        <taxon>Eukaryota</taxon>
        <taxon>Rhodophyta</taxon>
        <taxon>Bangiophyceae</taxon>
        <taxon>Porphyridiales</taxon>
        <taxon>Porphyridiaceae</taxon>
        <taxon>Timspurckia</taxon>
    </lineage>
</organism>
<dbReference type="GO" id="GO:0005525">
    <property type="term" value="F:GTP binding"/>
    <property type="evidence" value="ECO:0007669"/>
    <property type="project" value="UniProtKB-KW"/>
</dbReference>
<dbReference type="Gene3D" id="3.90.1430.10">
    <property type="entry name" value="Yeast translation eEF2 (G' domain)"/>
    <property type="match status" value="1"/>
</dbReference>
<dbReference type="GO" id="GO:0003924">
    <property type="term" value="F:GTPase activity"/>
    <property type="evidence" value="ECO:0007669"/>
    <property type="project" value="InterPro"/>
</dbReference>
<dbReference type="InterPro" id="IPR000640">
    <property type="entry name" value="EFG_V-like"/>
</dbReference>
<protein>
    <recommendedName>
        <fullName evidence="8">Ribosome assembly protein 1</fullName>
    </recommendedName>
    <alternativeName>
        <fullName evidence="9">Elongation factor-like 1</fullName>
    </alternativeName>
</protein>
<dbReference type="Pfam" id="PF00679">
    <property type="entry name" value="EFG_C"/>
    <property type="match status" value="1"/>
</dbReference>
<dbReference type="GO" id="GO:0043022">
    <property type="term" value="F:ribosome binding"/>
    <property type="evidence" value="ECO:0007669"/>
    <property type="project" value="TreeGrafter"/>
</dbReference>
<dbReference type="PROSITE" id="PS51722">
    <property type="entry name" value="G_TR_2"/>
    <property type="match status" value="1"/>
</dbReference>
<evidence type="ECO:0000256" key="1">
    <source>
        <dbReference type="ARBA" id="ARBA00004496"/>
    </source>
</evidence>
<dbReference type="Gene3D" id="3.30.230.10">
    <property type="match status" value="1"/>
</dbReference>
<evidence type="ECO:0000313" key="12">
    <source>
        <dbReference type="EMBL" id="CAD8816166.1"/>
    </source>
</evidence>
<dbReference type="PANTHER" id="PTHR42908">
    <property type="entry name" value="TRANSLATION ELONGATION FACTOR-RELATED"/>
    <property type="match status" value="1"/>
</dbReference>
<feature type="domain" description="Tr-type G" evidence="11">
    <location>
        <begin position="18"/>
        <end position="269"/>
    </location>
</feature>
<evidence type="ECO:0000256" key="7">
    <source>
        <dbReference type="ARBA" id="ARBA00048548"/>
    </source>
</evidence>
<evidence type="ECO:0000256" key="10">
    <source>
        <dbReference type="SAM" id="MobiDB-lite"/>
    </source>
</evidence>
<evidence type="ECO:0000256" key="8">
    <source>
        <dbReference type="ARBA" id="ARBA00068031"/>
    </source>
</evidence>
<dbReference type="SUPFAM" id="SSF52540">
    <property type="entry name" value="P-loop containing nucleoside triphosphate hydrolases"/>
    <property type="match status" value="1"/>
</dbReference>
<keyword evidence="4" id="KW-0547">Nucleotide-binding</keyword>
<dbReference type="InterPro" id="IPR014721">
    <property type="entry name" value="Ribsml_uS5_D2-typ_fold_subgr"/>
</dbReference>
<dbReference type="Pfam" id="PF14492">
    <property type="entry name" value="EFG_III"/>
    <property type="match status" value="1"/>
</dbReference>
<dbReference type="GO" id="GO:0042256">
    <property type="term" value="P:cytosolic ribosome assembly"/>
    <property type="evidence" value="ECO:0007669"/>
    <property type="project" value="TreeGrafter"/>
</dbReference>
<dbReference type="Gene3D" id="3.30.70.870">
    <property type="entry name" value="Elongation Factor G (Translational Gtpase), domain 3"/>
    <property type="match status" value="1"/>
</dbReference>
<dbReference type="AlphaFoldDB" id="A0A7S1EPH5"/>
<dbReference type="InterPro" id="IPR005225">
    <property type="entry name" value="Small_GTP-bd"/>
</dbReference>
<proteinExistence type="predicted"/>
<reference evidence="12" key="1">
    <citation type="submission" date="2021-01" db="EMBL/GenBank/DDBJ databases">
        <authorList>
            <person name="Corre E."/>
            <person name="Pelletier E."/>
            <person name="Niang G."/>
            <person name="Scheremetjew M."/>
            <person name="Finn R."/>
            <person name="Kale V."/>
            <person name="Holt S."/>
            <person name="Cochrane G."/>
            <person name="Meng A."/>
            <person name="Brown T."/>
            <person name="Cohen L."/>
        </authorList>
    </citation>
    <scope>NUCLEOTIDE SEQUENCE</scope>
    <source>
        <strain evidence="12">CCMP3278</strain>
    </source>
</reference>
<keyword evidence="3" id="KW-0690">Ribosome biogenesis</keyword>
<dbReference type="Gene3D" id="3.30.70.240">
    <property type="match status" value="1"/>
</dbReference>
<dbReference type="InterPro" id="IPR041095">
    <property type="entry name" value="EFG_II"/>
</dbReference>
<dbReference type="CDD" id="cd16268">
    <property type="entry name" value="EF2_II"/>
    <property type="match status" value="1"/>
</dbReference>
<dbReference type="InterPro" id="IPR000795">
    <property type="entry name" value="T_Tr_GTP-bd_dom"/>
</dbReference>
<keyword evidence="6" id="KW-0342">GTP-binding</keyword>
<dbReference type="FunFam" id="3.30.70.870:FF:000002">
    <property type="entry name" value="Translation elongation factor 2"/>
    <property type="match status" value="1"/>
</dbReference>
<evidence type="ECO:0000256" key="6">
    <source>
        <dbReference type="ARBA" id="ARBA00023134"/>
    </source>
</evidence>
<dbReference type="GO" id="GO:1990904">
    <property type="term" value="C:ribonucleoprotein complex"/>
    <property type="evidence" value="ECO:0007669"/>
    <property type="project" value="TreeGrafter"/>
</dbReference>
<dbReference type="SUPFAM" id="SSF54980">
    <property type="entry name" value="EF-G C-terminal domain-like"/>
    <property type="match status" value="2"/>
</dbReference>
<dbReference type="InterPro" id="IPR035647">
    <property type="entry name" value="EFG_III/V"/>
</dbReference>
<evidence type="ECO:0000256" key="4">
    <source>
        <dbReference type="ARBA" id="ARBA00022741"/>
    </source>
</evidence>
<dbReference type="Gene3D" id="2.40.30.10">
    <property type="entry name" value="Translation factors"/>
    <property type="match status" value="1"/>
</dbReference>
<sequence length="1078" mass="120582">MDENRENSSDSEKAIDASRVRNLCVIAHVDHGKTSLTDSLLASNHIVSTRLAGKIRYLDSREDEQIRGITMKSSCVTLSHEYVSEIDQKSTKYLLNLVDSPGHVDFSGEVGVALRICDGALLVVDVVEGVCVQTVTVLRAALEMQVTPVLILNKIDRLKTELEMDAVGAYRHLYKIVEQLNVIVGMRHAEMMFKQQHSDDIHSTDGELTEKDENEWMFSVERRNIIFASAMDGWAFRVDDFASMCSTRFGIRREILMKTLWGEYYLNSKTKKIVRGDLSTQNQGKSGASSVPLFASMILSNIWKVYDTVNDGTIDERVKITEKLKIKVSQRDIKHRDTKVVIQSVMNSWLPLARAVMDSAVDALPNPREGQKLTIHINWAHPQPRKEMILDNNSGESIDNEKYKEWSFQRDSILSCSASSVRPVIGFIAKMVALPTDAFTEKVRKPKPKPSSEKVSFDVTQNEYQEPSENDSESFKVVALTRIFSGKLRRGQKLHIYHPRYDPSQVIADESGAVKFHSEVIVESLYLMFGKDLQSVDEVDAGGICAIGGLQKHVLKTATISSLPPGICLPMTCADGANLSASKGGGASMVRVAIEAHVPSDTARLAEGLRQLSQADPVVETYVIETGEHVLAANGELHLERCLKDLREQFAKVRIHVSAPLVSFRETVMKSTLENSQASRIHRESPLFGWKSCVRFGKSVRVQFPNGVGVQLYAARLPDAFSDALERHSQTMRTKMSRYRAIENDTSLEMDFELERIRKEFRNALEKDAEDGELGKDPEMGMKTWMGQILPRMMSLGPGKFGSNVLIGLNAGENSEMGRFLMHMFEFGIGKNAQECREKMEEDNGVGNVKRDAARALVSGFQLATSAGPLCEEPMYGVAYFIEEIGVVEAGKEEVTQEENRNPLVHVADVSSSGQKMTIARDGFRNLLVENGARLMEAMFAVEIHVSMEALSVMYAVISKRRGRVIGEDMKEGTEIFIVNALLPVTESFGFTDFLRKQTSGAASPQIYFSHWEALEQDPFWTPTTEEELEDLGTEDSTVITNNLARKLITKARRRKGLKVEEKIVEKAEKQRTLARKK</sequence>
<dbReference type="NCBIfam" id="TIGR00231">
    <property type="entry name" value="small_GTP"/>
    <property type="match status" value="1"/>
</dbReference>
<comment type="catalytic activity">
    <reaction evidence="7">
        <text>GTP + H2O = GDP + phosphate + H(+)</text>
        <dbReference type="Rhea" id="RHEA:19669"/>
        <dbReference type="ChEBI" id="CHEBI:15377"/>
        <dbReference type="ChEBI" id="CHEBI:15378"/>
        <dbReference type="ChEBI" id="CHEBI:37565"/>
        <dbReference type="ChEBI" id="CHEBI:43474"/>
        <dbReference type="ChEBI" id="CHEBI:58189"/>
    </reaction>
</comment>
<dbReference type="InterPro" id="IPR027417">
    <property type="entry name" value="P-loop_NTPase"/>
</dbReference>
<dbReference type="FunFam" id="3.30.70.240:FF:000006">
    <property type="entry name" value="Elongation factor like GTPase 1"/>
    <property type="match status" value="1"/>
</dbReference>
<accession>A0A7S1EPH5</accession>
<evidence type="ECO:0000256" key="2">
    <source>
        <dbReference type="ARBA" id="ARBA00022490"/>
    </source>
</evidence>
<dbReference type="GO" id="GO:0005829">
    <property type="term" value="C:cytosol"/>
    <property type="evidence" value="ECO:0007669"/>
    <property type="project" value="TreeGrafter"/>
</dbReference>
<dbReference type="SMART" id="SM00838">
    <property type="entry name" value="EFG_C"/>
    <property type="match status" value="1"/>
</dbReference>
<dbReference type="CDD" id="cd04096">
    <property type="entry name" value="eEF2_snRNP_like_C"/>
    <property type="match status" value="1"/>
</dbReference>